<organism evidence="2 3">
    <name type="scientific">Debaryomyces hansenii (strain ATCC 36239 / CBS 767 / BCRC 21394 / JCM 1990 / NBRC 0083 / IGC 2968)</name>
    <name type="common">Yeast</name>
    <name type="synonym">Torulaspora hansenii</name>
    <dbReference type="NCBI Taxonomy" id="284592"/>
    <lineage>
        <taxon>Eukaryota</taxon>
        <taxon>Fungi</taxon>
        <taxon>Dikarya</taxon>
        <taxon>Ascomycota</taxon>
        <taxon>Saccharomycotina</taxon>
        <taxon>Pichiomycetes</taxon>
        <taxon>Debaryomycetaceae</taxon>
        <taxon>Debaryomyces</taxon>
    </lineage>
</organism>
<dbReference type="AlphaFoldDB" id="B5RSN9"/>
<reference evidence="2 3" key="1">
    <citation type="journal article" date="2004" name="Nature">
        <title>Genome evolution in yeasts.</title>
        <authorList>
            <consortium name="Genolevures"/>
            <person name="Dujon B."/>
            <person name="Sherman D."/>
            <person name="Fischer G."/>
            <person name="Durrens P."/>
            <person name="Casaregola S."/>
            <person name="Lafontaine I."/>
            <person name="de Montigny J."/>
            <person name="Marck C."/>
            <person name="Neuveglise C."/>
            <person name="Talla E."/>
            <person name="Goffard N."/>
            <person name="Frangeul L."/>
            <person name="Aigle M."/>
            <person name="Anthouard V."/>
            <person name="Babour A."/>
            <person name="Barbe V."/>
            <person name="Barnay S."/>
            <person name="Blanchin S."/>
            <person name="Beckerich J.M."/>
            <person name="Beyne E."/>
            <person name="Bleykasten C."/>
            <person name="Boisrame A."/>
            <person name="Boyer J."/>
            <person name="Cattolico L."/>
            <person name="Confanioleri F."/>
            <person name="de Daruvar A."/>
            <person name="Despons L."/>
            <person name="Fabre E."/>
            <person name="Fairhead C."/>
            <person name="Ferry-Dumazet H."/>
            <person name="Groppi A."/>
            <person name="Hantraye F."/>
            <person name="Hennequin C."/>
            <person name="Jauniaux N."/>
            <person name="Joyet P."/>
            <person name="Kachouri R."/>
            <person name="Kerrest A."/>
            <person name="Koszul R."/>
            <person name="Lemaire M."/>
            <person name="Lesur I."/>
            <person name="Ma L."/>
            <person name="Muller H."/>
            <person name="Nicaud J.M."/>
            <person name="Nikolski M."/>
            <person name="Oztas S."/>
            <person name="Ozier-Kalogeropoulos O."/>
            <person name="Pellenz S."/>
            <person name="Potier S."/>
            <person name="Richard G.F."/>
            <person name="Straub M.L."/>
            <person name="Suleau A."/>
            <person name="Swennene D."/>
            <person name="Tekaia F."/>
            <person name="Wesolowski-Louvel M."/>
            <person name="Westhof E."/>
            <person name="Wirth B."/>
            <person name="Zeniou-Meyer M."/>
            <person name="Zivanovic I."/>
            <person name="Bolotin-Fukuhara M."/>
            <person name="Thierry A."/>
            <person name="Bouchier C."/>
            <person name="Caudron B."/>
            <person name="Scarpelli C."/>
            <person name="Gaillardin C."/>
            <person name="Weissenbach J."/>
            <person name="Wincker P."/>
            <person name="Souciet J.L."/>
        </authorList>
    </citation>
    <scope>NUCLEOTIDE SEQUENCE [LARGE SCALE GENOMIC DNA]</scope>
    <source>
        <strain evidence="3">ATCC 36239 / CBS 767 / BCRC 21394 / JCM 1990 / NBRC 0083 / IGC 2968</strain>
    </source>
</reference>
<dbReference type="GeneID" id="8998118"/>
<dbReference type="Proteomes" id="UP000000599">
    <property type="component" value="Chromosome A"/>
</dbReference>
<dbReference type="InParanoid" id="B5RSN9"/>
<protein>
    <submittedName>
        <fullName evidence="2">DEHA2A01826p</fullName>
    </submittedName>
</protein>
<dbReference type="RefSeq" id="XP_002769952.1">
    <property type="nucleotide sequence ID" value="XM_002769906.1"/>
</dbReference>
<name>B5RSN9_DEBHA</name>
<proteinExistence type="predicted"/>
<keyword evidence="3" id="KW-1185">Reference proteome</keyword>
<dbReference type="EMBL" id="CR382133">
    <property type="protein sequence ID" value="CAR65345.1"/>
    <property type="molecule type" value="Genomic_DNA"/>
</dbReference>
<dbReference type="VEuPathDB" id="FungiDB:DEHA2A01826g"/>
<evidence type="ECO:0000313" key="3">
    <source>
        <dbReference type="Proteomes" id="UP000000599"/>
    </source>
</evidence>
<evidence type="ECO:0000256" key="1">
    <source>
        <dbReference type="SAM" id="MobiDB-lite"/>
    </source>
</evidence>
<dbReference type="KEGG" id="dha:DEHA2A01826g"/>
<feature type="region of interest" description="Disordered" evidence="1">
    <location>
        <begin position="1"/>
        <end position="33"/>
    </location>
</feature>
<gene>
    <name evidence="2" type="ordered locus">DEHA2A01826g</name>
</gene>
<accession>B5RSN9</accession>
<dbReference type="HOGENOM" id="CLU_3159973_0_0_1"/>
<sequence length="48" mass="4559">MTVAQVGPGRGSGGMGVSLPSDSPAGTGGYERGGMGPILVWPGSLASV</sequence>
<evidence type="ECO:0000313" key="2">
    <source>
        <dbReference type="EMBL" id="CAR65345.1"/>
    </source>
</evidence>